<dbReference type="Proteomes" id="UP001497623">
    <property type="component" value="Unassembled WGS sequence"/>
</dbReference>
<proteinExistence type="predicted"/>
<protein>
    <submittedName>
        <fullName evidence="2">Uncharacterized protein</fullName>
    </submittedName>
</protein>
<gene>
    <name evidence="2" type="ORF">MNOR_LOCUS27769</name>
</gene>
<accession>A0AAV2RUH3</accession>
<reference evidence="2 3" key="1">
    <citation type="submission" date="2024-05" db="EMBL/GenBank/DDBJ databases">
        <authorList>
            <person name="Wallberg A."/>
        </authorList>
    </citation>
    <scope>NUCLEOTIDE SEQUENCE [LARGE SCALE GENOMIC DNA]</scope>
</reference>
<dbReference type="AlphaFoldDB" id="A0AAV2RUH3"/>
<evidence type="ECO:0000313" key="2">
    <source>
        <dbReference type="EMBL" id="CAL4136187.1"/>
    </source>
</evidence>
<feature type="compositionally biased region" description="Basic and acidic residues" evidence="1">
    <location>
        <begin position="204"/>
        <end position="227"/>
    </location>
</feature>
<dbReference type="EMBL" id="CAXKWB010029704">
    <property type="protein sequence ID" value="CAL4136187.1"/>
    <property type="molecule type" value="Genomic_DNA"/>
</dbReference>
<feature type="non-terminal residue" evidence="2">
    <location>
        <position position="1"/>
    </location>
</feature>
<keyword evidence="3" id="KW-1185">Reference proteome</keyword>
<feature type="region of interest" description="Disordered" evidence="1">
    <location>
        <begin position="1"/>
        <end position="29"/>
    </location>
</feature>
<feature type="region of interest" description="Disordered" evidence="1">
    <location>
        <begin position="200"/>
        <end position="227"/>
    </location>
</feature>
<name>A0AAV2RUH3_MEGNR</name>
<feature type="compositionally biased region" description="Basic and acidic residues" evidence="1">
    <location>
        <begin position="1"/>
        <end position="17"/>
    </location>
</feature>
<sequence length="227" mass="27079">ISLKDGTKKHTDRETHELQQLLLDPKRHNSEESEITYYFEIPGSSKRPPNPVRRRPYVRPEDDVTYYYEEPPKFLNPIPNRWKSSTQPIKNRIEKPKIINDNALTNYNTPIDRNDVSDDIEYIDHPDYPILPDYALLDDYKQDDYPNNEIVQDFFPTTMDPNRLYKDNTEVDYEDSVDPFDEVNYSFFPFSDEVAINWMPENEQTNKKDKKENEIVNESLKNKEYLS</sequence>
<organism evidence="2 3">
    <name type="scientific">Meganyctiphanes norvegica</name>
    <name type="common">Northern krill</name>
    <name type="synonym">Thysanopoda norvegica</name>
    <dbReference type="NCBI Taxonomy" id="48144"/>
    <lineage>
        <taxon>Eukaryota</taxon>
        <taxon>Metazoa</taxon>
        <taxon>Ecdysozoa</taxon>
        <taxon>Arthropoda</taxon>
        <taxon>Crustacea</taxon>
        <taxon>Multicrustacea</taxon>
        <taxon>Malacostraca</taxon>
        <taxon>Eumalacostraca</taxon>
        <taxon>Eucarida</taxon>
        <taxon>Euphausiacea</taxon>
        <taxon>Euphausiidae</taxon>
        <taxon>Meganyctiphanes</taxon>
    </lineage>
</organism>
<evidence type="ECO:0000313" key="3">
    <source>
        <dbReference type="Proteomes" id="UP001497623"/>
    </source>
</evidence>
<comment type="caution">
    <text evidence="2">The sequence shown here is derived from an EMBL/GenBank/DDBJ whole genome shotgun (WGS) entry which is preliminary data.</text>
</comment>
<evidence type="ECO:0000256" key="1">
    <source>
        <dbReference type="SAM" id="MobiDB-lite"/>
    </source>
</evidence>